<evidence type="ECO:0000256" key="4">
    <source>
        <dbReference type="ARBA" id="ARBA00022763"/>
    </source>
</evidence>
<dbReference type="Gene3D" id="1.10.30.20">
    <property type="entry name" value="Bacterial XPD DNA helicase, FeS cluster domain"/>
    <property type="match status" value="1"/>
</dbReference>
<keyword evidence="7" id="KW-0067">ATP-binding</keyword>
<keyword evidence="11" id="KW-0234">DNA repair</keyword>
<reference evidence="14 15" key="1">
    <citation type="journal article" date="2020" name="Nature">
        <title>Isolation of an archaeon at the prokaryote-eukaryote interface.</title>
        <authorList>
            <person name="Imachi H."/>
            <person name="Nobu M.K."/>
            <person name="Nakahara N."/>
            <person name="Morono Y."/>
            <person name="Ogawara M."/>
            <person name="Takaki Y."/>
            <person name="Takano Y."/>
            <person name="Uematsu K."/>
            <person name="Ikuta T."/>
            <person name="Ito M."/>
            <person name="Matsui Y."/>
            <person name="Miyazaki M."/>
            <person name="Murata K."/>
            <person name="Saito Y."/>
            <person name="Sakai S."/>
            <person name="Song C."/>
            <person name="Tasumi E."/>
            <person name="Yamanaka Y."/>
            <person name="Yamaguchi T."/>
            <person name="Kamagata Y."/>
            <person name="Tamaki H."/>
            <person name="Takai K."/>
        </authorList>
    </citation>
    <scope>NUCLEOTIDE SEQUENCE [LARGE SCALE GENOMIC DNA]</scope>
    <source>
        <strain evidence="14 15">MK-D1</strain>
    </source>
</reference>
<dbReference type="Gene3D" id="3.40.50.300">
    <property type="entry name" value="P-loop containing nucleotide triphosphate hydrolases"/>
    <property type="match status" value="2"/>
</dbReference>
<protein>
    <submittedName>
        <fullName evidence="14">Helicase C-terminal domain-containing protein</fullName>
    </submittedName>
</protein>
<keyword evidence="10" id="KW-0238">DNA-binding</keyword>
<evidence type="ECO:0000256" key="5">
    <source>
        <dbReference type="ARBA" id="ARBA00022801"/>
    </source>
</evidence>
<evidence type="ECO:0000256" key="7">
    <source>
        <dbReference type="ARBA" id="ARBA00022840"/>
    </source>
</evidence>
<keyword evidence="3" id="KW-0547">Nucleotide-binding</keyword>
<organism evidence="14 15">
    <name type="scientific">Promethearchaeum syntrophicum</name>
    <dbReference type="NCBI Taxonomy" id="2594042"/>
    <lineage>
        <taxon>Archaea</taxon>
        <taxon>Promethearchaeati</taxon>
        <taxon>Promethearchaeota</taxon>
        <taxon>Promethearchaeia</taxon>
        <taxon>Promethearchaeales</taxon>
        <taxon>Promethearchaeaceae</taxon>
        <taxon>Promethearchaeum</taxon>
    </lineage>
</organism>
<dbReference type="InterPro" id="IPR042493">
    <property type="entry name" value="XPD_DNA_FeS"/>
</dbReference>
<keyword evidence="4" id="KW-0227">DNA damage</keyword>
<dbReference type="PANTHER" id="PTHR11472">
    <property type="entry name" value="DNA REPAIR DEAD HELICASE RAD3/XP-D SUBFAMILY MEMBER"/>
    <property type="match status" value="1"/>
</dbReference>
<gene>
    <name evidence="14" type="ORF">DSAG12_02591</name>
</gene>
<keyword evidence="6 14" id="KW-0347">Helicase</keyword>
<dbReference type="InterPro" id="IPR006554">
    <property type="entry name" value="Helicase-like_DEXD_c2"/>
</dbReference>
<evidence type="ECO:0000256" key="11">
    <source>
        <dbReference type="ARBA" id="ARBA00023204"/>
    </source>
</evidence>
<evidence type="ECO:0000256" key="10">
    <source>
        <dbReference type="ARBA" id="ARBA00023125"/>
    </source>
</evidence>
<keyword evidence="1" id="KW-0004">4Fe-4S</keyword>
<proteinExistence type="predicted"/>
<dbReference type="InterPro" id="IPR006555">
    <property type="entry name" value="ATP-dep_Helicase_C"/>
</dbReference>
<dbReference type="GO" id="GO:0051539">
    <property type="term" value="F:4 iron, 4 sulfur cluster binding"/>
    <property type="evidence" value="ECO:0007669"/>
    <property type="project" value="UniProtKB-KW"/>
</dbReference>
<dbReference type="OrthoDB" id="27512at2157"/>
<keyword evidence="2" id="KW-0479">Metal-binding</keyword>
<reference evidence="14 15" key="2">
    <citation type="journal article" date="2024" name="Int. J. Syst. Evol. Microbiol.">
        <title>Promethearchaeum syntrophicum gen. nov., sp. nov., an anaerobic, obligately syntrophic archaeon, the first isolate of the lineage 'Asgard' archaea, and proposal of the new archaeal phylum Promethearchaeota phyl. nov. and kingdom Promethearchaeati regn. nov.</title>
        <authorList>
            <person name="Imachi H."/>
            <person name="Nobu M.K."/>
            <person name="Kato S."/>
            <person name="Takaki Y."/>
            <person name="Miyazaki M."/>
            <person name="Miyata M."/>
            <person name="Ogawara M."/>
            <person name="Saito Y."/>
            <person name="Sakai S."/>
            <person name="Tahara Y.O."/>
            <person name="Takano Y."/>
            <person name="Tasumi E."/>
            <person name="Uematsu K."/>
            <person name="Yoshimura T."/>
            <person name="Itoh T."/>
            <person name="Ohkuma M."/>
            <person name="Takai K."/>
        </authorList>
    </citation>
    <scope>NUCLEOTIDE SEQUENCE [LARGE SCALE GENOMIC DNA]</scope>
    <source>
        <strain evidence="14 15">MK-D1</strain>
    </source>
</reference>
<sequence length="806" mass="94889">MRIKKERHEIHLSVKDLIFASETQNYTVSSIPYNIRASKGTEIHQNYQEKKEESEENFKKEVAIRIKRQIDDWTFYISGRADCIYNAGGFLIIEEIKSISNLSKLPLDSKIIKEYKQQLLIYTHYFAHLQSEKEKKIKCRLVLIDIFTEEIKVIEVPLEDFTNYIRKQCRNILEIWKKETQIKLNQRKRTKSIKFPFPTYRPNQEEIIEQTIKTLKESGRLLLSAPSGLGKTIGSLFPTLKYILKKNLRLFIITSKTTQQKIYRDTLRMLEKKGGNFHSIILTAKEKMCINSAFICEKNFCPFIENYEKIELTEPIEELLSNKVITARNIKKIAKKYGICPFELALDCSLSCDVIVGDYNYVFHPFIKLKRYFDQSYDDAVLIIDEAHNLPFRAKDYYSPEITIQEIQDCRLYLNSISLPKDIESEGMRIFKEINNYIKNLIDVNQNSNQNKTKIERIRQKYIIKLQEDFFRKQLKDYDQFILKYFQAYSDQNKTPPSKKDKILDFSMKLRQFYIILKESNNPEFTPLCYIKEKKIKILCKSAAPKLEKQIKGFHSVIAQSATLFPMNYYQNMMGFPSNTHNLELNSPFAKENRLYLQFPHVSTKYEYRNESYAIIAEIIGKTINIRNGNYIAFFPSFTYLKAVHEEIKKITLQGEILIQESRMNERKRKEYLKKLKEPNHNYLLLAVHGGIFGEGVDFTGDMAIGAFIIGPGLPAYSLEQELIKNYFDFKWKKGFEYAYRNIGITKVIQAAGRIFRTDSDKGVILLIGQRFNTPYYNKILPSDWNLEKVPNIIQKIENFWDFHNI</sequence>
<dbReference type="SMART" id="SM00488">
    <property type="entry name" value="DEXDc2"/>
    <property type="match status" value="1"/>
</dbReference>
<dbReference type="SMART" id="SM00487">
    <property type="entry name" value="DEXDc"/>
    <property type="match status" value="1"/>
</dbReference>
<evidence type="ECO:0000256" key="9">
    <source>
        <dbReference type="ARBA" id="ARBA00023014"/>
    </source>
</evidence>
<keyword evidence="9" id="KW-0411">Iron-sulfur</keyword>
<dbReference type="InterPro" id="IPR045028">
    <property type="entry name" value="DinG/Rad3-like"/>
</dbReference>
<dbReference type="PANTHER" id="PTHR11472:SF34">
    <property type="entry name" value="REGULATOR OF TELOMERE ELONGATION HELICASE 1"/>
    <property type="match status" value="1"/>
</dbReference>
<evidence type="ECO:0000256" key="2">
    <source>
        <dbReference type="ARBA" id="ARBA00022723"/>
    </source>
</evidence>
<evidence type="ECO:0000256" key="12">
    <source>
        <dbReference type="ARBA" id="ARBA00023235"/>
    </source>
</evidence>
<dbReference type="EMBL" id="CP042905">
    <property type="protein sequence ID" value="QEE16761.1"/>
    <property type="molecule type" value="Genomic_DNA"/>
</dbReference>
<dbReference type="Pfam" id="PF13307">
    <property type="entry name" value="Helicase_C_2"/>
    <property type="match status" value="1"/>
</dbReference>
<keyword evidence="15" id="KW-1185">Reference proteome</keyword>
<dbReference type="Proteomes" id="UP000321408">
    <property type="component" value="Chromosome"/>
</dbReference>
<dbReference type="GO" id="GO:0006281">
    <property type="term" value="P:DNA repair"/>
    <property type="evidence" value="ECO:0007669"/>
    <property type="project" value="UniProtKB-KW"/>
</dbReference>
<evidence type="ECO:0000256" key="1">
    <source>
        <dbReference type="ARBA" id="ARBA00022485"/>
    </source>
</evidence>
<dbReference type="PROSITE" id="PS51193">
    <property type="entry name" value="HELICASE_ATP_BIND_2"/>
    <property type="match status" value="1"/>
</dbReference>
<evidence type="ECO:0000313" key="15">
    <source>
        <dbReference type="Proteomes" id="UP000321408"/>
    </source>
</evidence>
<name>A0A5B9DCJ2_9ARCH</name>
<evidence type="ECO:0000313" key="14">
    <source>
        <dbReference type="EMBL" id="QEE16761.1"/>
    </source>
</evidence>
<dbReference type="InterPro" id="IPR014013">
    <property type="entry name" value="Helic_SF1/SF2_ATP-bd_DinG/Rad3"/>
</dbReference>
<dbReference type="InterPro" id="IPR014001">
    <property type="entry name" value="Helicase_ATP-bd"/>
</dbReference>
<feature type="domain" description="Helicase ATP-binding" evidence="13">
    <location>
        <begin position="190"/>
        <end position="462"/>
    </location>
</feature>
<dbReference type="InterPro" id="IPR027417">
    <property type="entry name" value="P-loop_NTPase"/>
</dbReference>
<dbReference type="GO" id="GO:0003677">
    <property type="term" value="F:DNA binding"/>
    <property type="evidence" value="ECO:0007669"/>
    <property type="project" value="UniProtKB-KW"/>
</dbReference>
<keyword evidence="8" id="KW-0408">Iron</keyword>
<dbReference type="GO" id="GO:0016818">
    <property type="term" value="F:hydrolase activity, acting on acid anhydrides, in phosphorus-containing anhydrides"/>
    <property type="evidence" value="ECO:0007669"/>
    <property type="project" value="InterPro"/>
</dbReference>
<evidence type="ECO:0000256" key="6">
    <source>
        <dbReference type="ARBA" id="ARBA00022806"/>
    </source>
</evidence>
<accession>A0A5B9DCJ2</accession>
<dbReference type="GO" id="GO:0003678">
    <property type="term" value="F:DNA helicase activity"/>
    <property type="evidence" value="ECO:0007669"/>
    <property type="project" value="UniProtKB-EC"/>
</dbReference>
<dbReference type="Pfam" id="PF06733">
    <property type="entry name" value="DEAD_2"/>
    <property type="match status" value="1"/>
</dbReference>
<dbReference type="GO" id="GO:0046872">
    <property type="term" value="F:metal ion binding"/>
    <property type="evidence" value="ECO:0007669"/>
    <property type="project" value="UniProtKB-KW"/>
</dbReference>
<evidence type="ECO:0000256" key="8">
    <source>
        <dbReference type="ARBA" id="ARBA00023004"/>
    </source>
</evidence>
<keyword evidence="5" id="KW-0378">Hydrolase</keyword>
<dbReference type="SUPFAM" id="SSF52540">
    <property type="entry name" value="P-loop containing nucleoside triphosphate hydrolases"/>
    <property type="match status" value="2"/>
</dbReference>
<dbReference type="RefSeq" id="WP_147663694.1">
    <property type="nucleotide sequence ID" value="NZ_CP042905.2"/>
</dbReference>
<dbReference type="SMART" id="SM00491">
    <property type="entry name" value="HELICc2"/>
    <property type="match status" value="1"/>
</dbReference>
<dbReference type="GO" id="GO:0005524">
    <property type="term" value="F:ATP binding"/>
    <property type="evidence" value="ECO:0007669"/>
    <property type="project" value="UniProtKB-KW"/>
</dbReference>
<dbReference type="InterPro" id="IPR010614">
    <property type="entry name" value="RAD3-like_helicase_DEAD"/>
</dbReference>
<evidence type="ECO:0000259" key="13">
    <source>
        <dbReference type="PROSITE" id="PS51193"/>
    </source>
</evidence>
<keyword evidence="12" id="KW-0413">Isomerase</keyword>
<evidence type="ECO:0000256" key="3">
    <source>
        <dbReference type="ARBA" id="ARBA00022741"/>
    </source>
</evidence>
<dbReference type="GeneID" id="41330575"/>
<dbReference type="AlphaFoldDB" id="A0A5B9DCJ2"/>
<dbReference type="Gene3D" id="1.10.275.40">
    <property type="match status" value="1"/>
</dbReference>
<dbReference type="KEGG" id="psyt:DSAG12_02591"/>